<dbReference type="SUPFAM" id="SSF111369">
    <property type="entry name" value="HlyD-like secretion proteins"/>
    <property type="match status" value="1"/>
</dbReference>
<dbReference type="Proteomes" id="UP000243904">
    <property type="component" value="Chromosome I"/>
</dbReference>
<evidence type="ECO:0000313" key="13">
    <source>
        <dbReference type="EMBL" id="SDS99945.1"/>
    </source>
</evidence>
<evidence type="ECO:0000256" key="9">
    <source>
        <dbReference type="RuleBase" id="RU365093"/>
    </source>
</evidence>
<dbReference type="InterPro" id="IPR059040">
    <property type="entry name" value="HH_CyaD-like"/>
</dbReference>
<dbReference type="PANTHER" id="PTHR30386:SF27">
    <property type="entry name" value="MEMBRANE FUSION PROTEIN (MFP) FAMILY PROTEIN"/>
    <property type="match status" value="1"/>
</dbReference>
<dbReference type="PANTHER" id="PTHR30386">
    <property type="entry name" value="MEMBRANE FUSION SUBUNIT OF EMRAB-TOLC MULTIDRUG EFFLUX PUMP"/>
    <property type="match status" value="1"/>
</dbReference>
<keyword evidence="14" id="KW-1185">Reference proteome</keyword>
<feature type="domain" description="CyaD-like alpha-helical hairpin" evidence="11">
    <location>
        <begin position="115"/>
        <end position="307"/>
    </location>
</feature>
<comment type="subcellular location">
    <subcellularLocation>
        <location evidence="1 9">Cell inner membrane</location>
        <topology evidence="1 9">Single-pass membrane protein</topology>
    </subcellularLocation>
</comment>
<protein>
    <recommendedName>
        <fullName evidence="9">Membrane fusion protein (MFP) family protein</fullName>
    </recommendedName>
</protein>
<proteinExistence type="inferred from homology"/>
<evidence type="ECO:0000259" key="12">
    <source>
        <dbReference type="Pfam" id="PF26002"/>
    </source>
</evidence>
<evidence type="ECO:0000256" key="4">
    <source>
        <dbReference type="ARBA" id="ARBA00022475"/>
    </source>
</evidence>
<dbReference type="PRINTS" id="PR01490">
    <property type="entry name" value="RTXTOXIND"/>
</dbReference>
<dbReference type="InterPro" id="IPR006144">
    <property type="entry name" value="Secretion_HlyD_CS"/>
</dbReference>
<keyword evidence="6" id="KW-0812">Transmembrane</keyword>
<keyword evidence="3 9" id="KW-0813">Transport</keyword>
<dbReference type="InterPro" id="IPR010129">
    <property type="entry name" value="T1SS_HlyD"/>
</dbReference>
<dbReference type="Gene3D" id="2.40.30.170">
    <property type="match status" value="1"/>
</dbReference>
<name>A0A1H1WSC3_9BRAD</name>
<dbReference type="RefSeq" id="WP_146688491.1">
    <property type="nucleotide sequence ID" value="NZ_LT629750.1"/>
</dbReference>
<evidence type="ECO:0000313" key="14">
    <source>
        <dbReference type="Proteomes" id="UP000243904"/>
    </source>
</evidence>
<evidence type="ECO:0000259" key="11">
    <source>
        <dbReference type="Pfam" id="PF25988"/>
    </source>
</evidence>
<evidence type="ECO:0000256" key="2">
    <source>
        <dbReference type="ARBA" id="ARBA00009477"/>
    </source>
</evidence>
<dbReference type="Pfam" id="PF25988">
    <property type="entry name" value="HH_CyaD"/>
    <property type="match status" value="1"/>
</dbReference>
<keyword evidence="8" id="KW-0472">Membrane</keyword>
<reference evidence="14" key="1">
    <citation type="submission" date="2016-10" db="EMBL/GenBank/DDBJ databases">
        <authorList>
            <person name="Varghese N."/>
            <person name="Submissions S."/>
        </authorList>
    </citation>
    <scope>NUCLEOTIDE SEQUENCE [LARGE SCALE GENOMIC DNA]</scope>
    <source>
        <strain evidence="14">GAS369</strain>
    </source>
</reference>
<dbReference type="GO" id="GO:0009306">
    <property type="term" value="P:protein secretion"/>
    <property type="evidence" value="ECO:0007669"/>
    <property type="project" value="InterPro"/>
</dbReference>
<dbReference type="EMBL" id="LT629750">
    <property type="protein sequence ID" value="SDS99945.1"/>
    <property type="molecule type" value="Genomic_DNA"/>
</dbReference>
<evidence type="ECO:0000256" key="1">
    <source>
        <dbReference type="ARBA" id="ARBA00004377"/>
    </source>
</evidence>
<evidence type="ECO:0000256" key="8">
    <source>
        <dbReference type="ARBA" id="ARBA00023136"/>
    </source>
</evidence>
<dbReference type="PROSITE" id="PS00543">
    <property type="entry name" value="HLYD_FAMILY"/>
    <property type="match status" value="1"/>
</dbReference>
<dbReference type="NCBIfam" id="TIGR01843">
    <property type="entry name" value="type_I_hlyD"/>
    <property type="match status" value="1"/>
</dbReference>
<evidence type="ECO:0000256" key="7">
    <source>
        <dbReference type="ARBA" id="ARBA00022989"/>
    </source>
</evidence>
<keyword evidence="4 9" id="KW-1003">Cell membrane</keyword>
<dbReference type="InterPro" id="IPR050739">
    <property type="entry name" value="MFP"/>
</dbReference>
<gene>
    <name evidence="13" type="ORF">SAMN05444158_3989</name>
</gene>
<dbReference type="Gene3D" id="2.40.50.100">
    <property type="match status" value="2"/>
</dbReference>
<evidence type="ECO:0000256" key="3">
    <source>
        <dbReference type="ARBA" id="ARBA00022448"/>
    </source>
</evidence>
<comment type="similarity">
    <text evidence="2 9">Belongs to the membrane fusion protein (MFP) (TC 8.A.1) family.</text>
</comment>
<feature type="region of interest" description="Disordered" evidence="10">
    <location>
        <begin position="392"/>
        <end position="413"/>
    </location>
</feature>
<feature type="compositionally biased region" description="Basic and acidic residues" evidence="10">
    <location>
        <begin position="393"/>
        <end position="409"/>
    </location>
</feature>
<evidence type="ECO:0000256" key="5">
    <source>
        <dbReference type="ARBA" id="ARBA00022519"/>
    </source>
</evidence>
<keyword evidence="5 9" id="KW-0997">Cell inner membrane</keyword>
<sequence length="476" mass="51379">MGSANAANRTVVPFPRRPAARRDHELAFLPAALEIAETPPSPIGRAIGATIIAIFCVALTWATFGKVDIVASAEGKIVPNGRTKLIQPFETGVVRAIHVHDGQRVKAGESLIELDPTMTAAEQDHLKGDLIAAQLDVARLKAALSDGDPLAAFHPPEGATAAQVEMHRQFLISETSEQSAKLSELDRQASQKAAERQTVAANITKLQATIPLLQERVDTRKYLSDKGLGSKLVYLTEDQDLVGQQQDLLIQQSKTNEADAALAALKETRNRTAAEFRRTTYDELAKAEQKAAGIVQDVIKAQRRTSLQELTAPVDGVVQQLAVHTVGGVVTPAQPLAVIVPTGSQLEIEATLANDDVGFVHEGQDVEIKVHTFNFTRYGLLHGRVLSVSSDAVQRDGGAEKPRGQDAKEGGQQQGQDLVYVASISLNRQQMEADGRSYDLGPGMAVTAEVKTGSRRIIGYLLSPISKYQHDVLRER</sequence>
<evidence type="ECO:0000256" key="6">
    <source>
        <dbReference type="ARBA" id="ARBA00022692"/>
    </source>
</evidence>
<dbReference type="AlphaFoldDB" id="A0A1H1WSC3"/>
<evidence type="ECO:0000256" key="10">
    <source>
        <dbReference type="SAM" id="MobiDB-lite"/>
    </source>
</evidence>
<dbReference type="GO" id="GO:0005886">
    <property type="term" value="C:plasma membrane"/>
    <property type="evidence" value="ECO:0007669"/>
    <property type="project" value="UniProtKB-SubCell"/>
</dbReference>
<dbReference type="Pfam" id="PF26002">
    <property type="entry name" value="Beta-barrel_AprE"/>
    <property type="match status" value="1"/>
</dbReference>
<keyword evidence="7" id="KW-1133">Transmembrane helix</keyword>
<feature type="domain" description="AprE-like beta-barrel" evidence="12">
    <location>
        <begin position="346"/>
        <end position="453"/>
    </location>
</feature>
<organism evidence="13 14">
    <name type="scientific">Bradyrhizobium canariense</name>
    <dbReference type="NCBI Taxonomy" id="255045"/>
    <lineage>
        <taxon>Bacteria</taxon>
        <taxon>Pseudomonadati</taxon>
        <taxon>Pseudomonadota</taxon>
        <taxon>Alphaproteobacteria</taxon>
        <taxon>Hyphomicrobiales</taxon>
        <taxon>Nitrobacteraceae</taxon>
        <taxon>Bradyrhizobium</taxon>
    </lineage>
</organism>
<accession>A0A1H1WSC3</accession>
<dbReference type="InterPro" id="IPR058982">
    <property type="entry name" value="Beta-barrel_AprE"/>
</dbReference>